<feature type="chain" id="PRO_5031310031" description="C-type lectin domain-containing protein" evidence="1">
    <location>
        <begin position="26"/>
        <end position="257"/>
    </location>
</feature>
<accession>A0A7R9PIK3</accession>
<evidence type="ECO:0000313" key="3">
    <source>
        <dbReference type="EMBL" id="CAD7588335.1"/>
    </source>
</evidence>
<dbReference type="EMBL" id="OE839714">
    <property type="protein sequence ID" value="CAD7588335.1"/>
    <property type="molecule type" value="Genomic_DNA"/>
</dbReference>
<dbReference type="SUPFAM" id="SSF56436">
    <property type="entry name" value="C-type lectin-like"/>
    <property type="match status" value="1"/>
</dbReference>
<dbReference type="PANTHER" id="PTHR22803">
    <property type="entry name" value="MANNOSE, PHOSPHOLIPASE, LECTIN RECEPTOR RELATED"/>
    <property type="match status" value="1"/>
</dbReference>
<keyword evidence="1" id="KW-0732">Signal</keyword>
<dbReference type="InterPro" id="IPR016187">
    <property type="entry name" value="CTDL_fold"/>
</dbReference>
<dbReference type="SMART" id="SM00034">
    <property type="entry name" value="CLECT"/>
    <property type="match status" value="1"/>
</dbReference>
<dbReference type="AlphaFoldDB" id="A0A7R9PIK3"/>
<feature type="signal peptide" evidence="1">
    <location>
        <begin position="1"/>
        <end position="25"/>
    </location>
</feature>
<name>A0A7R9PIK3_TIMGE</name>
<dbReference type="InterPro" id="IPR016186">
    <property type="entry name" value="C-type_lectin-like/link_sf"/>
</dbReference>
<proteinExistence type="predicted"/>
<reference evidence="3" key="1">
    <citation type="submission" date="2020-11" db="EMBL/GenBank/DDBJ databases">
        <authorList>
            <person name="Tran Van P."/>
        </authorList>
    </citation>
    <scope>NUCLEOTIDE SEQUENCE</scope>
</reference>
<protein>
    <recommendedName>
        <fullName evidence="2">C-type lectin domain-containing protein</fullName>
    </recommendedName>
</protein>
<dbReference type="InterPro" id="IPR001304">
    <property type="entry name" value="C-type_lectin-like"/>
</dbReference>
<dbReference type="PROSITE" id="PS50041">
    <property type="entry name" value="C_TYPE_LECTIN_2"/>
    <property type="match status" value="1"/>
</dbReference>
<dbReference type="CDD" id="cd00037">
    <property type="entry name" value="CLECT"/>
    <property type="match status" value="1"/>
</dbReference>
<feature type="domain" description="C-type lectin" evidence="2">
    <location>
        <begin position="128"/>
        <end position="253"/>
    </location>
</feature>
<gene>
    <name evidence="3" type="ORF">TGEB3V08_LOCUS2408</name>
</gene>
<evidence type="ECO:0000256" key="1">
    <source>
        <dbReference type="SAM" id="SignalP"/>
    </source>
</evidence>
<sequence length="257" mass="28823">MGIRGILIVLLGAFVDLLLCRAVDSSHMEQECTTLSPRSMKLFITSRRNQTGHWLSQVSLEHGTDLEEEHSKETGIWDLEVEHKTDTCGGVETVQILANLVELFAVCRIAPPTRAGPNYELVPEQGYYKFHTLGHTWEEAKKVCAQEGAHLAIINNEAEAKIVQQMFKQNPKKQNVSHSDFAMIGFHDRFVEGQYITIFGHPLESTGFNRWSHPGQPDNGNLGTDPDSDCGGIHINGGLNDVPCHWKLAFICEQEMW</sequence>
<dbReference type="Pfam" id="PF00059">
    <property type="entry name" value="Lectin_C"/>
    <property type="match status" value="1"/>
</dbReference>
<dbReference type="InterPro" id="IPR050111">
    <property type="entry name" value="C-type_lectin/snaclec_domain"/>
</dbReference>
<dbReference type="Gene3D" id="3.10.100.10">
    <property type="entry name" value="Mannose-Binding Protein A, subunit A"/>
    <property type="match status" value="1"/>
</dbReference>
<organism evidence="3">
    <name type="scientific">Timema genevievae</name>
    <name type="common">Walking stick</name>
    <dbReference type="NCBI Taxonomy" id="629358"/>
    <lineage>
        <taxon>Eukaryota</taxon>
        <taxon>Metazoa</taxon>
        <taxon>Ecdysozoa</taxon>
        <taxon>Arthropoda</taxon>
        <taxon>Hexapoda</taxon>
        <taxon>Insecta</taxon>
        <taxon>Pterygota</taxon>
        <taxon>Neoptera</taxon>
        <taxon>Polyneoptera</taxon>
        <taxon>Phasmatodea</taxon>
        <taxon>Timematodea</taxon>
        <taxon>Timematoidea</taxon>
        <taxon>Timematidae</taxon>
        <taxon>Timema</taxon>
    </lineage>
</organism>
<evidence type="ECO:0000259" key="2">
    <source>
        <dbReference type="PROSITE" id="PS50041"/>
    </source>
</evidence>